<accession>X1F165</accession>
<organism evidence="2">
    <name type="scientific">marine sediment metagenome</name>
    <dbReference type="NCBI Taxonomy" id="412755"/>
    <lineage>
        <taxon>unclassified sequences</taxon>
        <taxon>metagenomes</taxon>
        <taxon>ecological metagenomes</taxon>
    </lineage>
</organism>
<feature type="domain" description="Glutaredoxin" evidence="1">
    <location>
        <begin position="27"/>
        <end position="90"/>
    </location>
</feature>
<dbReference type="InterPro" id="IPR036249">
    <property type="entry name" value="Thioredoxin-like_sf"/>
</dbReference>
<name>X1F165_9ZZZZ</name>
<comment type="caution">
    <text evidence="2">The sequence shown here is derived from an EMBL/GenBank/DDBJ whole genome shotgun (WGS) entry which is preliminary data.</text>
</comment>
<dbReference type="CDD" id="cd02976">
    <property type="entry name" value="NrdH"/>
    <property type="match status" value="1"/>
</dbReference>
<dbReference type="InterPro" id="IPR002109">
    <property type="entry name" value="Glutaredoxin"/>
</dbReference>
<dbReference type="PROSITE" id="PS51354">
    <property type="entry name" value="GLUTAREDOXIN_2"/>
    <property type="match status" value="1"/>
</dbReference>
<dbReference type="AlphaFoldDB" id="X1F165"/>
<protein>
    <recommendedName>
        <fullName evidence="1">Glutaredoxin domain-containing protein</fullName>
    </recommendedName>
</protein>
<reference evidence="2" key="1">
    <citation type="journal article" date="2014" name="Front. Microbiol.">
        <title>High frequency of phylogenetically diverse reductive dehalogenase-homologous genes in deep subseafloor sedimentary metagenomes.</title>
        <authorList>
            <person name="Kawai M."/>
            <person name="Futagami T."/>
            <person name="Toyoda A."/>
            <person name="Takaki Y."/>
            <person name="Nishi S."/>
            <person name="Hori S."/>
            <person name="Arai W."/>
            <person name="Tsubouchi T."/>
            <person name="Morono Y."/>
            <person name="Uchiyama I."/>
            <person name="Ito T."/>
            <person name="Fujiyama A."/>
            <person name="Inagaki F."/>
            <person name="Takami H."/>
        </authorList>
    </citation>
    <scope>NUCLEOTIDE SEQUENCE</scope>
    <source>
        <strain evidence="2">Expedition CK06-06</strain>
    </source>
</reference>
<dbReference type="Gene3D" id="3.40.30.10">
    <property type="entry name" value="Glutaredoxin"/>
    <property type="match status" value="1"/>
</dbReference>
<evidence type="ECO:0000313" key="2">
    <source>
        <dbReference type="EMBL" id="GAH39371.1"/>
    </source>
</evidence>
<gene>
    <name evidence="2" type="ORF">S03H2_13724</name>
</gene>
<evidence type="ECO:0000259" key="1">
    <source>
        <dbReference type="Pfam" id="PF00462"/>
    </source>
</evidence>
<dbReference type="SUPFAM" id="SSF52833">
    <property type="entry name" value="Thioredoxin-like"/>
    <property type="match status" value="1"/>
</dbReference>
<proteinExistence type="predicted"/>
<dbReference type="EMBL" id="BARU01006964">
    <property type="protein sequence ID" value="GAH39371.1"/>
    <property type="molecule type" value="Genomic_DNA"/>
</dbReference>
<sequence>MSNADVMFDFCKEEFNIVNGNKTYQKISLFTLSTCMWCKKAKKYLNDNNIKYRFIDVDKIDKNTKKGILDCLRKAYKERIAFPFLIVDDQPIVGYDPEKYKKLIKREGV</sequence>
<dbReference type="Pfam" id="PF00462">
    <property type="entry name" value="Glutaredoxin"/>
    <property type="match status" value="1"/>
</dbReference>